<name>A0A9W7ZI49_9FUNG</name>
<evidence type="ECO:0000256" key="7">
    <source>
        <dbReference type="ARBA" id="ARBA00022824"/>
    </source>
</evidence>
<feature type="transmembrane region" description="Helical" evidence="11">
    <location>
        <begin position="38"/>
        <end position="57"/>
    </location>
</feature>
<evidence type="ECO:0000256" key="6">
    <source>
        <dbReference type="ARBA" id="ARBA00022692"/>
    </source>
</evidence>
<evidence type="ECO:0000256" key="5">
    <source>
        <dbReference type="ARBA" id="ARBA00022679"/>
    </source>
</evidence>
<feature type="transmembrane region" description="Helical" evidence="11">
    <location>
        <begin position="104"/>
        <end position="124"/>
    </location>
</feature>
<dbReference type="GO" id="GO:0005789">
    <property type="term" value="C:endoplasmic reticulum membrane"/>
    <property type="evidence" value="ECO:0007669"/>
    <property type="project" value="UniProtKB-SubCell"/>
</dbReference>
<dbReference type="OrthoDB" id="1689333at2759"/>
<comment type="caution">
    <text evidence="11">Lacks conserved residue(s) required for the propagation of feature annotation.</text>
</comment>
<gene>
    <name evidence="12" type="primary">ALG8_3</name>
    <name evidence="12" type="ORF">IWQ60_012323</name>
</gene>
<keyword evidence="9 11" id="KW-0472">Membrane</keyword>
<proteinExistence type="inferred from homology"/>
<evidence type="ECO:0000313" key="13">
    <source>
        <dbReference type="Proteomes" id="UP001150569"/>
    </source>
</evidence>
<dbReference type="Proteomes" id="UP001150569">
    <property type="component" value="Unassembled WGS sequence"/>
</dbReference>
<comment type="similarity">
    <text evidence="3 11">Belongs to the ALG6/ALG8 glucosyltransferase family.</text>
</comment>
<dbReference type="EMBL" id="JANBPT010001775">
    <property type="protein sequence ID" value="KAJ1905246.1"/>
    <property type="molecule type" value="Genomic_DNA"/>
</dbReference>
<keyword evidence="5 11" id="KW-0808">Transferase</keyword>
<dbReference type="PANTHER" id="PTHR12413:SF2">
    <property type="entry name" value="DOLICHYL PYROPHOSPHATE GLC1MAN9GLCNAC2 ALPHA-1,3-GLUCOSYLTRANSFERASE-RELATED"/>
    <property type="match status" value="1"/>
</dbReference>
<evidence type="ECO:0000256" key="4">
    <source>
        <dbReference type="ARBA" id="ARBA00022676"/>
    </source>
</evidence>
<keyword evidence="8 11" id="KW-1133">Transmembrane helix</keyword>
<reference evidence="12" key="1">
    <citation type="submission" date="2022-07" db="EMBL/GenBank/DDBJ databases">
        <title>Phylogenomic reconstructions and comparative analyses of Kickxellomycotina fungi.</title>
        <authorList>
            <person name="Reynolds N.K."/>
            <person name="Stajich J.E."/>
            <person name="Barry K."/>
            <person name="Grigoriev I.V."/>
            <person name="Crous P."/>
            <person name="Smith M.E."/>
        </authorList>
    </citation>
    <scope>NUCLEOTIDE SEQUENCE</scope>
    <source>
        <strain evidence="12">RSA 861</strain>
    </source>
</reference>
<accession>A0A9W7ZI49</accession>
<evidence type="ECO:0000256" key="3">
    <source>
        <dbReference type="ARBA" id="ARBA00008715"/>
    </source>
</evidence>
<evidence type="ECO:0000313" key="12">
    <source>
        <dbReference type="EMBL" id="KAJ1905246.1"/>
    </source>
</evidence>
<comment type="subcellular location">
    <subcellularLocation>
        <location evidence="1 11">Endoplasmic reticulum membrane</location>
        <topology evidence="1 11">Multi-pass membrane protein</topology>
    </subcellularLocation>
</comment>
<dbReference type="GO" id="GO:0006487">
    <property type="term" value="P:protein N-linked glycosylation"/>
    <property type="evidence" value="ECO:0007669"/>
    <property type="project" value="TreeGrafter"/>
</dbReference>
<keyword evidence="13" id="KW-1185">Reference proteome</keyword>
<comment type="caution">
    <text evidence="12">The sequence shown here is derived from an EMBL/GenBank/DDBJ whole genome shotgun (WGS) entry which is preliminary data.</text>
</comment>
<keyword evidence="4 11" id="KW-0328">Glycosyltransferase</keyword>
<evidence type="ECO:0000256" key="2">
    <source>
        <dbReference type="ARBA" id="ARBA00004922"/>
    </source>
</evidence>
<dbReference type="Pfam" id="PF03155">
    <property type="entry name" value="Alg6_Alg8"/>
    <property type="match status" value="1"/>
</dbReference>
<comment type="pathway">
    <text evidence="2 11">Protein modification; protein glycosylation.</text>
</comment>
<dbReference type="AlphaFoldDB" id="A0A9W7ZI49"/>
<keyword evidence="6 11" id="KW-0812">Transmembrane</keyword>
<evidence type="ECO:0000256" key="9">
    <source>
        <dbReference type="ARBA" id="ARBA00023136"/>
    </source>
</evidence>
<evidence type="ECO:0000256" key="8">
    <source>
        <dbReference type="ARBA" id="ARBA00022989"/>
    </source>
</evidence>
<keyword evidence="7 11" id="KW-0256">Endoplasmic reticulum</keyword>
<comment type="catalytic activity">
    <reaction evidence="10">
        <text>an alpha-D-Glc-(1-&gt;3)-alpha-D-Man-(1-&gt;2)-alpha-D-Man-(1-&gt;2)-alpha-D-Man-(1-&gt;3)-[alpha-D-Man-(1-&gt;2)-alpha-D-Man-(1-&gt;3)-[alpha-D-Man-(1-&gt;2)-alpha-D-Man-(1-&gt;6)]-alpha-D-Man-(1-&gt;6)]-beta-D-Man-(1-&gt;4)-beta-D-GlcNAc-(1-&gt;4)-alpha-D-GlcNAc-diphospho-di-trans,poly-cis-dolichol + a di-trans,poly-cis-dolichyl beta-D-glucosyl phosphate = an alpha-D-Glc-(1-&gt;3)-alpha-D-Glc-(1-&gt;3)-alpha-D-Man-(1-&gt;2)-alpha-D-Man-(1-&gt;2)-alpha-D-Man-(1-&gt;3)-[alpha-D-Man-(1-&gt;2)-alpha-D-Man-(1-&gt;3)-[alpha-D-Man-(1-&gt;2)-alpha-D-Man-(1-&gt;6)]-alpha-D-Man-(1-&gt;6)]-beta-D-Man-(1-&gt;4)-beta-D-GlcNAc-(1-&gt;4)-alpha-D-GlcNAc-diphospho-di-trans,poly-cis-dolichol + a di-trans,poly-cis-dolichyl phosphate + H(+)</text>
        <dbReference type="Rhea" id="RHEA:31307"/>
        <dbReference type="Rhea" id="RHEA-COMP:19498"/>
        <dbReference type="Rhea" id="RHEA-COMP:19502"/>
        <dbReference type="Rhea" id="RHEA-COMP:19521"/>
        <dbReference type="Rhea" id="RHEA-COMP:19522"/>
        <dbReference type="ChEBI" id="CHEBI:15378"/>
        <dbReference type="ChEBI" id="CHEBI:57525"/>
        <dbReference type="ChEBI" id="CHEBI:57683"/>
        <dbReference type="ChEBI" id="CHEBI:132521"/>
        <dbReference type="ChEBI" id="CHEBI:132522"/>
        <dbReference type="EC" id="2.4.1.265"/>
    </reaction>
    <physiologicalReaction direction="left-to-right" evidence="10">
        <dbReference type="Rhea" id="RHEA:31308"/>
    </physiologicalReaction>
</comment>
<evidence type="ECO:0000256" key="1">
    <source>
        <dbReference type="ARBA" id="ARBA00004477"/>
    </source>
</evidence>
<dbReference type="GO" id="GO:0042283">
    <property type="term" value="F:dolichyl pyrophosphate Glc1Man9GlcNAc2 alpha-1,3-glucosyltransferase activity"/>
    <property type="evidence" value="ECO:0007669"/>
    <property type="project" value="UniProtKB-EC"/>
</dbReference>
<dbReference type="EC" id="2.4.1.-" evidence="11"/>
<feature type="transmembrane region" description="Helical" evidence="11">
    <location>
        <begin position="78"/>
        <end position="98"/>
    </location>
</feature>
<dbReference type="PANTHER" id="PTHR12413">
    <property type="entry name" value="DOLICHYL GLYCOSYLTRANSFERASE"/>
    <property type="match status" value="1"/>
</dbReference>
<evidence type="ECO:0000256" key="11">
    <source>
        <dbReference type="RuleBase" id="RU363110"/>
    </source>
</evidence>
<dbReference type="InterPro" id="IPR004856">
    <property type="entry name" value="Glyco_trans_ALG6/ALG8"/>
</dbReference>
<protein>
    <recommendedName>
        <fullName evidence="11">Alpha-1,3-glucosyltransferase</fullName>
        <ecNumber evidence="11">2.4.1.-</ecNumber>
    </recommendedName>
</protein>
<evidence type="ECO:0000256" key="10">
    <source>
        <dbReference type="ARBA" id="ARBA00047346"/>
    </source>
</evidence>
<feature type="transmembrane region" description="Helical" evidence="11">
    <location>
        <begin position="12"/>
        <end position="32"/>
    </location>
</feature>
<organism evidence="12 13">
    <name type="scientific">Tieghemiomyces parasiticus</name>
    <dbReference type="NCBI Taxonomy" id="78921"/>
    <lineage>
        <taxon>Eukaryota</taxon>
        <taxon>Fungi</taxon>
        <taxon>Fungi incertae sedis</taxon>
        <taxon>Zoopagomycota</taxon>
        <taxon>Kickxellomycotina</taxon>
        <taxon>Dimargaritomycetes</taxon>
        <taxon>Dimargaritales</taxon>
        <taxon>Dimargaritaceae</taxon>
        <taxon>Tieghemiomyces</taxon>
    </lineage>
</organism>
<sequence length="142" mass="15951">MALLLEANDVTVRRLYLVASTAGAFGLFPLLYRPAETPVKLAITVVWTLIAFFALDLDSGYRTPVVSSCVRWSRRFELAYLAGFVGLQCFVSVIHPLLLNSTHAFLPILFTACYGALGLLYTWLQFYAWFYRTAAELTITAR</sequence>